<evidence type="ECO:0000256" key="1">
    <source>
        <dbReference type="SAM" id="MobiDB-lite"/>
    </source>
</evidence>
<accession>A0A4D6MB15</accession>
<dbReference type="EMBL" id="CP039350">
    <property type="protein sequence ID" value="QCD97246.1"/>
    <property type="molecule type" value="Genomic_DNA"/>
</dbReference>
<dbReference type="Proteomes" id="UP000501690">
    <property type="component" value="Linkage Group LG6"/>
</dbReference>
<sequence length="168" mass="19065">MPRFPNNPKPKPVIGLGCKKPEAKSPVRPRAQNCSPFLSRARSSSISLLHFSLQEQNQRHQQPVGVTALVPVELDSVLEELLEEAEDVGRRWEGDLMRWHWEGQWEQLGREGGEQGRRTERREHVAAETRKGVAERLMGRVGMKEEGQLGWGVGLGRGERVMEEVLEL</sequence>
<dbReference type="AlphaFoldDB" id="A0A4D6MB15"/>
<evidence type="ECO:0000313" key="2">
    <source>
        <dbReference type="EMBL" id="QCD97246.1"/>
    </source>
</evidence>
<feature type="region of interest" description="Disordered" evidence="1">
    <location>
        <begin position="109"/>
        <end position="129"/>
    </location>
</feature>
<feature type="compositionally biased region" description="Pro residues" evidence="1">
    <location>
        <begin position="1"/>
        <end position="11"/>
    </location>
</feature>
<protein>
    <submittedName>
        <fullName evidence="2">Uncharacterized protein</fullName>
    </submittedName>
</protein>
<reference evidence="2 3" key="1">
    <citation type="submission" date="2019-04" db="EMBL/GenBank/DDBJ databases">
        <title>An improved genome assembly and genetic linkage map for asparagus bean, Vigna unguiculata ssp. sesquipedialis.</title>
        <authorList>
            <person name="Xia Q."/>
            <person name="Zhang R."/>
            <person name="Dong Y."/>
        </authorList>
    </citation>
    <scope>NUCLEOTIDE SEQUENCE [LARGE SCALE GENOMIC DNA]</scope>
    <source>
        <tissue evidence="2">Leaf</tissue>
    </source>
</reference>
<organism evidence="2 3">
    <name type="scientific">Vigna unguiculata</name>
    <name type="common">Cowpea</name>
    <dbReference type="NCBI Taxonomy" id="3917"/>
    <lineage>
        <taxon>Eukaryota</taxon>
        <taxon>Viridiplantae</taxon>
        <taxon>Streptophyta</taxon>
        <taxon>Embryophyta</taxon>
        <taxon>Tracheophyta</taxon>
        <taxon>Spermatophyta</taxon>
        <taxon>Magnoliopsida</taxon>
        <taxon>eudicotyledons</taxon>
        <taxon>Gunneridae</taxon>
        <taxon>Pentapetalae</taxon>
        <taxon>rosids</taxon>
        <taxon>fabids</taxon>
        <taxon>Fabales</taxon>
        <taxon>Fabaceae</taxon>
        <taxon>Papilionoideae</taxon>
        <taxon>50 kb inversion clade</taxon>
        <taxon>NPAAA clade</taxon>
        <taxon>indigoferoid/millettioid clade</taxon>
        <taxon>Phaseoleae</taxon>
        <taxon>Vigna</taxon>
    </lineage>
</organism>
<evidence type="ECO:0000313" key="3">
    <source>
        <dbReference type="Proteomes" id="UP000501690"/>
    </source>
</evidence>
<proteinExistence type="predicted"/>
<gene>
    <name evidence="2" type="ORF">DEO72_LG6g1956</name>
</gene>
<name>A0A4D6MB15_VIGUN</name>
<feature type="region of interest" description="Disordered" evidence="1">
    <location>
        <begin position="1"/>
        <end position="33"/>
    </location>
</feature>
<keyword evidence="3" id="KW-1185">Reference proteome</keyword>